<sequence>MKNYVSFLLVLLSITTQSQISGNRIYESNSTSHYGSSKNSFKNTISINDNLLTVSIKVLLNNKADSFTLVLGTNEEAETVSECNTILNKRINGFTHDLHNMNIKKEDIYVDFISQTKVYDYNIAATKANEYQKGYEIKKNIIISSKNLAEIERIITLASKYAIYDVIKVDYYNDDIMDIHSNLFEEAMKIAKHKKDLYIKTFKKKIIGTPNASEDFLIFFPQSQYKKYQAFESAEIETYYRNLSQNQNFIKKLARKNTTFFYDGIDTHDFDKVINMAKSEVGIQYALTLTVSYKIDTSL</sequence>
<protein>
    <submittedName>
        <fullName evidence="1">SIMPL domain-containing protein</fullName>
    </submittedName>
</protein>
<dbReference type="Proteomes" id="UP000830454">
    <property type="component" value="Chromosome"/>
</dbReference>
<reference evidence="1" key="1">
    <citation type="submission" date="2021-12" db="EMBL/GenBank/DDBJ databases">
        <authorList>
            <person name="Cha I.-T."/>
            <person name="Lee K.-E."/>
            <person name="Park S.-J."/>
        </authorList>
    </citation>
    <scope>NUCLEOTIDE SEQUENCE</scope>
    <source>
        <strain evidence="1">YSM-43</strain>
    </source>
</reference>
<dbReference type="Gene3D" id="3.30.70.2970">
    <property type="entry name" value="Protein of unknown function (DUF541), domain 2"/>
    <property type="match status" value="1"/>
</dbReference>
<dbReference type="RefSeq" id="WP_246916267.1">
    <property type="nucleotide sequence ID" value="NZ_CP090145.1"/>
</dbReference>
<name>A0ABY4HM34_9FLAO</name>
<dbReference type="PANTHER" id="PTHR34387">
    <property type="entry name" value="SLR1258 PROTEIN"/>
    <property type="match status" value="1"/>
</dbReference>
<proteinExistence type="predicted"/>
<dbReference type="InterPro" id="IPR007497">
    <property type="entry name" value="SIMPL/DUF541"/>
</dbReference>
<dbReference type="PANTHER" id="PTHR34387:SF2">
    <property type="entry name" value="SLR1258 PROTEIN"/>
    <property type="match status" value="1"/>
</dbReference>
<gene>
    <name evidence="1" type="ORF">LXD69_17100</name>
</gene>
<evidence type="ECO:0000313" key="1">
    <source>
        <dbReference type="EMBL" id="UOX33738.1"/>
    </source>
</evidence>
<organism evidence="1 2">
    <name type="scientific">Flavobacterium sediminilitoris</name>
    <dbReference type="NCBI Taxonomy" id="2024526"/>
    <lineage>
        <taxon>Bacteria</taxon>
        <taxon>Pseudomonadati</taxon>
        <taxon>Bacteroidota</taxon>
        <taxon>Flavobacteriia</taxon>
        <taxon>Flavobacteriales</taxon>
        <taxon>Flavobacteriaceae</taxon>
        <taxon>Flavobacterium</taxon>
    </lineage>
</organism>
<dbReference type="InterPro" id="IPR052022">
    <property type="entry name" value="26kDa_periplasmic_antigen"/>
</dbReference>
<keyword evidence="2" id="KW-1185">Reference proteome</keyword>
<accession>A0ABY4HM34</accession>
<dbReference type="EMBL" id="CP090145">
    <property type="protein sequence ID" value="UOX33738.1"/>
    <property type="molecule type" value="Genomic_DNA"/>
</dbReference>
<dbReference type="Pfam" id="PF04402">
    <property type="entry name" value="SIMPL"/>
    <property type="match status" value="1"/>
</dbReference>
<evidence type="ECO:0000313" key="2">
    <source>
        <dbReference type="Proteomes" id="UP000830454"/>
    </source>
</evidence>
<reference evidence="1" key="2">
    <citation type="submission" date="2022-04" db="EMBL/GenBank/DDBJ databases">
        <title>Complete Genome Sequence of Flavobacterium sediminilitoris YSM-43, Isolated from a Tidal Sediment.</title>
        <authorList>
            <person name="Lee P.A."/>
        </authorList>
    </citation>
    <scope>NUCLEOTIDE SEQUENCE</scope>
    <source>
        <strain evidence="1">YSM-43</strain>
    </source>
</reference>